<dbReference type="GO" id="GO:0008191">
    <property type="term" value="F:metalloendopeptidase inhibitor activity"/>
    <property type="evidence" value="ECO:0007669"/>
    <property type="project" value="InterPro"/>
</dbReference>
<feature type="disulfide bond" evidence="5">
    <location>
        <begin position="21"/>
        <end position="95"/>
    </location>
</feature>
<feature type="domain" description="NTR" evidence="7">
    <location>
        <begin position="21"/>
        <end position="152"/>
    </location>
</feature>
<dbReference type="WBParaSite" id="SRAE_2000486100.1">
    <property type="protein sequence ID" value="SRAE_2000486100.1"/>
    <property type="gene ID" value="WBGene00265107"/>
</dbReference>
<feature type="chain" id="PRO_5015030919" evidence="6">
    <location>
        <begin position="21"/>
        <end position="153"/>
    </location>
</feature>
<protein>
    <submittedName>
        <fullName evidence="8">Netrin domain and Proteinase inhibitor I35, tissue inhibitor of metalloproteinase family and Tissue inhibitor of metalloproteinases-like, OB-fold domain-containing protein</fullName>
    </submittedName>
</protein>
<dbReference type="STRING" id="34506.A0A090LKC3"/>
<keyword evidence="3 5" id="KW-1015">Disulfide bond</keyword>
<dbReference type="Gene3D" id="2.40.50.120">
    <property type="match status" value="1"/>
</dbReference>
<evidence type="ECO:0000256" key="5">
    <source>
        <dbReference type="PIRSR" id="PIRSR601820-3"/>
    </source>
</evidence>
<dbReference type="PROSITE" id="PS50189">
    <property type="entry name" value="NTR"/>
    <property type="match status" value="1"/>
</dbReference>
<dbReference type="PANTHER" id="PTHR11844:SF25">
    <property type="entry name" value="NTR DOMAIN-CONTAINING PROTEIN"/>
    <property type="match status" value="1"/>
</dbReference>
<feature type="signal peptide" evidence="6">
    <location>
        <begin position="1"/>
        <end position="20"/>
    </location>
</feature>
<dbReference type="InterPro" id="IPR001820">
    <property type="entry name" value="TIMP"/>
</dbReference>
<evidence type="ECO:0000256" key="6">
    <source>
        <dbReference type="SAM" id="SignalP"/>
    </source>
</evidence>
<dbReference type="GO" id="GO:0002020">
    <property type="term" value="F:protease binding"/>
    <property type="evidence" value="ECO:0007669"/>
    <property type="project" value="TreeGrafter"/>
</dbReference>
<evidence type="ECO:0000259" key="7">
    <source>
        <dbReference type="PROSITE" id="PS50189"/>
    </source>
</evidence>
<feature type="binding site" evidence="4">
    <location>
        <position position="21"/>
    </location>
    <ligand>
        <name>Zn(2+)</name>
        <dbReference type="ChEBI" id="CHEBI:29105"/>
        <note>ligand shared with metalloproteinase partner</note>
    </ligand>
</feature>
<keyword evidence="4" id="KW-0479">Metal-binding</keyword>
<dbReference type="WormBase" id="SRAE_2000486100">
    <property type="protein sequence ID" value="SRP11997"/>
    <property type="gene ID" value="WBGene00265107"/>
</dbReference>
<comment type="subcellular location">
    <subcellularLocation>
        <location evidence="1">Secreted</location>
    </subcellularLocation>
</comment>
<dbReference type="EMBL" id="LN609529">
    <property type="protein sequence ID" value="CEF70227.2"/>
    <property type="molecule type" value="Genomic_DNA"/>
</dbReference>
<dbReference type="GO" id="GO:0051045">
    <property type="term" value="P:negative regulation of membrane protein ectodomain proteolysis"/>
    <property type="evidence" value="ECO:0007669"/>
    <property type="project" value="TreeGrafter"/>
</dbReference>
<keyword evidence="4" id="KW-0862">Zinc</keyword>
<evidence type="ECO:0000256" key="3">
    <source>
        <dbReference type="ARBA" id="ARBA00023157"/>
    </source>
</evidence>
<organism evidence="8">
    <name type="scientific">Strongyloides ratti</name>
    <name type="common">Parasitic roundworm</name>
    <dbReference type="NCBI Taxonomy" id="34506"/>
    <lineage>
        <taxon>Eukaryota</taxon>
        <taxon>Metazoa</taxon>
        <taxon>Ecdysozoa</taxon>
        <taxon>Nematoda</taxon>
        <taxon>Chromadorea</taxon>
        <taxon>Rhabditida</taxon>
        <taxon>Tylenchina</taxon>
        <taxon>Panagrolaimomorpha</taxon>
        <taxon>Strongyloidoidea</taxon>
        <taxon>Strongyloididae</taxon>
        <taxon>Strongyloides</taxon>
    </lineage>
</organism>
<evidence type="ECO:0000256" key="4">
    <source>
        <dbReference type="PIRSR" id="PIRSR601820-1"/>
    </source>
</evidence>
<name>A0A090LKC3_STRRB</name>
<dbReference type="PANTHER" id="PTHR11844">
    <property type="entry name" value="METALLOPROTEASE INHIBITOR"/>
    <property type="match status" value="1"/>
</dbReference>
<keyword evidence="9" id="KW-1185">Reference proteome</keyword>
<evidence type="ECO:0000313" key="11">
    <source>
        <dbReference type="WormBase" id="SRAE_2000486100"/>
    </source>
</evidence>
<dbReference type="InterPro" id="IPR008993">
    <property type="entry name" value="TIMP-like_OB-fold"/>
</dbReference>
<dbReference type="GO" id="GO:0031012">
    <property type="term" value="C:extracellular matrix"/>
    <property type="evidence" value="ECO:0007669"/>
    <property type="project" value="TreeGrafter"/>
</dbReference>
<dbReference type="SUPFAM" id="SSF50242">
    <property type="entry name" value="TIMP-like"/>
    <property type="match status" value="1"/>
</dbReference>
<reference evidence="10" key="2">
    <citation type="submission" date="2020-12" db="UniProtKB">
        <authorList>
            <consortium name="WormBaseParasite"/>
        </authorList>
    </citation>
    <scope>IDENTIFICATION</scope>
</reference>
<dbReference type="CTD" id="36382600"/>
<evidence type="ECO:0000256" key="1">
    <source>
        <dbReference type="ARBA" id="ARBA00004613"/>
    </source>
</evidence>
<evidence type="ECO:0000313" key="9">
    <source>
        <dbReference type="Proteomes" id="UP000035682"/>
    </source>
</evidence>
<sequence length="153" mass="18016">MNKIILLLLFISTLFQIAYNCSCRYERPKDSMCYTDFISHVQIKGVTRLKDCYGKPLKQSMRGIKYYVKHLKIYKKPRNIKLSNYIYTASNHELCGFTNLKKGEKIYLMGKIDKTKKLSISICYSVNFYSMIKGKISEKDLQMLEKKSYEPCK</sequence>
<dbReference type="RefSeq" id="XP_024509426.1">
    <property type="nucleotide sequence ID" value="XM_024643793.1"/>
</dbReference>
<gene>
    <name evidence="8 10 11" type="ORF">SRAE_2000486100</name>
</gene>
<dbReference type="Pfam" id="PF00965">
    <property type="entry name" value="TIMP"/>
    <property type="match status" value="1"/>
</dbReference>
<feature type="disulfide bond" evidence="5">
    <location>
        <begin position="23"/>
        <end position="123"/>
    </location>
</feature>
<keyword evidence="6" id="KW-0732">Signal</keyword>
<accession>A0A090LKC3</accession>
<reference evidence="8 9" key="1">
    <citation type="submission" date="2014-09" db="EMBL/GenBank/DDBJ databases">
        <authorList>
            <person name="Martin A.A."/>
        </authorList>
    </citation>
    <scope>NUCLEOTIDE SEQUENCE</scope>
    <source>
        <strain evidence="9">ED321</strain>
        <strain evidence="8">ED321 Heterogonic</strain>
    </source>
</reference>
<dbReference type="AlphaFoldDB" id="A0A090LKC3"/>
<dbReference type="GeneID" id="36382600"/>
<evidence type="ECO:0000313" key="10">
    <source>
        <dbReference type="WBParaSite" id="SRAE_2000486100.1"/>
    </source>
</evidence>
<proteinExistence type="predicted"/>
<dbReference type="InterPro" id="IPR001134">
    <property type="entry name" value="Netrin_domain"/>
</dbReference>
<evidence type="ECO:0000313" key="8">
    <source>
        <dbReference type="EMBL" id="CEF70227.2"/>
    </source>
</evidence>
<keyword evidence="2" id="KW-0964">Secreted</keyword>
<dbReference type="GO" id="GO:0046872">
    <property type="term" value="F:metal ion binding"/>
    <property type="evidence" value="ECO:0007669"/>
    <property type="project" value="UniProtKB-KW"/>
</dbReference>
<evidence type="ECO:0000256" key="2">
    <source>
        <dbReference type="ARBA" id="ARBA00022525"/>
    </source>
</evidence>
<dbReference type="Proteomes" id="UP000035682">
    <property type="component" value="Unplaced"/>
</dbReference>
<dbReference type="GO" id="GO:0005615">
    <property type="term" value="C:extracellular space"/>
    <property type="evidence" value="ECO:0007669"/>
    <property type="project" value="TreeGrafter"/>
</dbReference>